<name>A0A815VXI6_9BILA</name>
<evidence type="ECO:0000256" key="1">
    <source>
        <dbReference type="ARBA" id="ARBA00009558"/>
    </source>
</evidence>
<evidence type="ECO:0000256" key="8">
    <source>
        <dbReference type="PROSITE-ProRule" id="PRU00339"/>
    </source>
</evidence>
<comment type="catalytic activity">
    <reaction evidence="7 9">
        <text>L-arginyl-[protein] + NAD(+) = N(omega)-(ADP-D-ribosyl)-L-arginyl-[protein] + nicotinamide + H(+)</text>
        <dbReference type="Rhea" id="RHEA:19149"/>
        <dbReference type="Rhea" id="RHEA-COMP:10532"/>
        <dbReference type="Rhea" id="RHEA-COMP:15087"/>
        <dbReference type="ChEBI" id="CHEBI:15378"/>
        <dbReference type="ChEBI" id="CHEBI:17154"/>
        <dbReference type="ChEBI" id="CHEBI:29965"/>
        <dbReference type="ChEBI" id="CHEBI:57540"/>
        <dbReference type="ChEBI" id="CHEBI:142554"/>
        <dbReference type="EC" id="2.4.2.31"/>
    </reaction>
</comment>
<dbReference type="AlphaFoldDB" id="A0A815VXI6"/>
<dbReference type="Proteomes" id="UP000663889">
    <property type="component" value="Unassembled WGS sequence"/>
</dbReference>
<accession>A0A815VXI6</accession>
<dbReference type="Pfam" id="PF01129">
    <property type="entry name" value="ART"/>
    <property type="match status" value="1"/>
</dbReference>
<evidence type="ECO:0000313" key="11">
    <source>
        <dbReference type="EMBL" id="CAF1533701.1"/>
    </source>
</evidence>
<comment type="caution">
    <text evidence="11">The sequence shown here is derived from an EMBL/GenBank/DDBJ whole genome shotgun (WGS) entry which is preliminary data.</text>
</comment>
<dbReference type="InterPro" id="IPR019734">
    <property type="entry name" value="TPR_rpt"/>
</dbReference>
<dbReference type="EC" id="2.4.2.31" evidence="9"/>
<evidence type="ECO:0000313" key="12">
    <source>
        <dbReference type="Proteomes" id="UP000663889"/>
    </source>
</evidence>
<keyword evidence="9" id="KW-0521">NADP</keyword>
<feature type="region of interest" description="Disordered" evidence="10">
    <location>
        <begin position="1"/>
        <end position="20"/>
    </location>
</feature>
<dbReference type="Gene3D" id="1.25.40.10">
    <property type="entry name" value="Tetratricopeptide repeat domain"/>
    <property type="match status" value="2"/>
</dbReference>
<comment type="similarity">
    <text evidence="1 9">Belongs to the Arg-specific ADP-ribosyltransferase family.</text>
</comment>
<dbReference type="GO" id="GO:0016779">
    <property type="term" value="F:nucleotidyltransferase activity"/>
    <property type="evidence" value="ECO:0007669"/>
    <property type="project" value="UniProtKB-KW"/>
</dbReference>
<evidence type="ECO:0000256" key="6">
    <source>
        <dbReference type="ARBA" id="ARBA00022803"/>
    </source>
</evidence>
<feature type="repeat" description="TPR" evidence="8">
    <location>
        <begin position="331"/>
        <end position="364"/>
    </location>
</feature>
<dbReference type="SMART" id="SM00028">
    <property type="entry name" value="TPR"/>
    <property type="match status" value="5"/>
</dbReference>
<keyword evidence="4" id="KW-0548">Nucleotidyltransferase</keyword>
<protein>
    <recommendedName>
        <fullName evidence="9">NAD(P)(+)--arginine ADP-ribosyltransferase</fullName>
        <ecNumber evidence="9">2.4.2.31</ecNumber>
    </recommendedName>
    <alternativeName>
        <fullName evidence="9">Mono(ADP-ribosyl)transferase</fullName>
    </alternativeName>
</protein>
<dbReference type="InterPro" id="IPR000768">
    <property type="entry name" value="ART"/>
</dbReference>
<keyword evidence="6 8" id="KW-0802">TPR repeat</keyword>
<evidence type="ECO:0000256" key="3">
    <source>
        <dbReference type="ARBA" id="ARBA00022679"/>
    </source>
</evidence>
<dbReference type="SUPFAM" id="SSF56399">
    <property type="entry name" value="ADP-ribosylation"/>
    <property type="match status" value="1"/>
</dbReference>
<evidence type="ECO:0000256" key="4">
    <source>
        <dbReference type="ARBA" id="ARBA00022695"/>
    </source>
</evidence>
<gene>
    <name evidence="11" type="ORF">SEV965_LOCUS37680</name>
</gene>
<dbReference type="EMBL" id="CAJNOU010008055">
    <property type="protein sequence ID" value="CAF1533701.1"/>
    <property type="molecule type" value="Genomic_DNA"/>
</dbReference>
<dbReference type="PANTHER" id="PTHR45641">
    <property type="entry name" value="TETRATRICOPEPTIDE REPEAT PROTEIN (AFU_ORTHOLOGUE AFUA_6G03870)"/>
    <property type="match status" value="1"/>
</dbReference>
<dbReference type="SUPFAM" id="SSF81901">
    <property type="entry name" value="HCP-like"/>
    <property type="match status" value="1"/>
</dbReference>
<feature type="repeat" description="TPR" evidence="8">
    <location>
        <begin position="417"/>
        <end position="450"/>
    </location>
</feature>
<reference evidence="11" key="1">
    <citation type="submission" date="2021-02" db="EMBL/GenBank/DDBJ databases">
        <authorList>
            <person name="Nowell W R."/>
        </authorList>
    </citation>
    <scope>NUCLEOTIDE SEQUENCE</scope>
</reference>
<dbReference type="Gene3D" id="3.90.176.10">
    <property type="entry name" value="Toxin ADP-ribosyltransferase, Chain A, domain 1"/>
    <property type="match status" value="1"/>
</dbReference>
<feature type="repeat" description="TPR" evidence="8">
    <location>
        <begin position="459"/>
        <end position="492"/>
    </location>
</feature>
<proteinExistence type="inferred from homology"/>
<sequence>MTTTSAHSTAHDDGNANELPMSVVNSNETYDKEHLFRNLSEEKAKFMWFQLLIEIIFRLNCNEYDCRQMLDECRAKYIGNAAELKKMDEFQSSFKPEDAIKWYTRDSFLYRLLNQAFRSENIDEIFKFRFFIHYLHKQLFSLHREYAWQKHLIVYHGKSLPVVHLRKLRNNINGLLSMNTFLSTTLNKAVAEIFCGDDSVRPNMEPVIFEIHVNDTAAEISQRVAYASVRNLTDFAEEEEILFSVGAVFRILSIAQDLNDSNKTWHIKLELTVEKDLEPLHKYFRELISVEVNINLTILGKFFRLMGDFNRALRYYDMLIKQLSSDNEQLPLIYNNLGTAWCAKGDWQQALKCYNQAKNLLESIPTVPNKEHTLTLIYQGFTGIYQIIHQWELGVRYGLKCLNLQSQCLPEKHPEIADTCLTLGWCYARLGEYKNASEMYHRALDIQMSTLPQYHPQIAATLNNLAGLYKDTGDYEIALEYYRKAYEIYSLISPDGYGVATIYNNLGRLYAKMKHYPLSINYYEKCIELRERLELFNHPDLYEVLLGGIPTNWSVLLSATAIR</sequence>
<dbReference type="GO" id="GO:0106274">
    <property type="term" value="F:NAD+-protein-arginine ADP-ribosyltransferase activity"/>
    <property type="evidence" value="ECO:0007669"/>
    <property type="project" value="UniProtKB-EC"/>
</dbReference>
<dbReference type="PROSITE" id="PS50005">
    <property type="entry name" value="TPR"/>
    <property type="match status" value="4"/>
</dbReference>
<evidence type="ECO:0000256" key="9">
    <source>
        <dbReference type="RuleBase" id="RU361228"/>
    </source>
</evidence>
<dbReference type="InterPro" id="IPR011990">
    <property type="entry name" value="TPR-like_helical_dom_sf"/>
</dbReference>
<keyword evidence="2 9" id="KW-0328">Glycosyltransferase</keyword>
<evidence type="ECO:0000256" key="2">
    <source>
        <dbReference type="ARBA" id="ARBA00022676"/>
    </source>
</evidence>
<keyword evidence="3 9" id="KW-0808">Transferase</keyword>
<feature type="repeat" description="TPR" evidence="8">
    <location>
        <begin position="500"/>
        <end position="533"/>
    </location>
</feature>
<keyword evidence="5" id="KW-0677">Repeat</keyword>
<dbReference type="PANTHER" id="PTHR45641:SF19">
    <property type="entry name" value="NEPHROCYSTIN-3"/>
    <property type="match status" value="1"/>
</dbReference>
<evidence type="ECO:0000256" key="10">
    <source>
        <dbReference type="SAM" id="MobiDB-lite"/>
    </source>
</evidence>
<organism evidence="11 12">
    <name type="scientific">Rotaria sordida</name>
    <dbReference type="NCBI Taxonomy" id="392033"/>
    <lineage>
        <taxon>Eukaryota</taxon>
        <taxon>Metazoa</taxon>
        <taxon>Spiralia</taxon>
        <taxon>Gnathifera</taxon>
        <taxon>Rotifera</taxon>
        <taxon>Eurotatoria</taxon>
        <taxon>Bdelloidea</taxon>
        <taxon>Philodinida</taxon>
        <taxon>Philodinidae</taxon>
        <taxon>Rotaria</taxon>
    </lineage>
</organism>
<evidence type="ECO:0000256" key="7">
    <source>
        <dbReference type="ARBA" id="ARBA00047597"/>
    </source>
</evidence>
<dbReference type="Pfam" id="PF13424">
    <property type="entry name" value="TPR_12"/>
    <property type="match status" value="2"/>
</dbReference>
<keyword evidence="9" id="KW-0520">NAD</keyword>
<evidence type="ECO:0000256" key="5">
    <source>
        <dbReference type="ARBA" id="ARBA00022737"/>
    </source>
</evidence>
<dbReference type="PROSITE" id="PS51996">
    <property type="entry name" value="TR_MART"/>
    <property type="match status" value="1"/>
</dbReference>